<evidence type="ECO:0000256" key="1">
    <source>
        <dbReference type="ARBA" id="ARBA00004922"/>
    </source>
</evidence>
<sequence>MRLRNGRLASLLAVFAFASFSLYSWPTHKADEETSYQHELQSMQDRLRVLEQQNVRRSHELAAVLADLQRGVNRTNSVPSPDDWAFLGHKGPRVLPGIFHYLPHLQGTVAGLRPGVLVSKGRKDVSIVMGVPTVRRAMQTYLVDTLNSLIHELSAEEKEDCVIVVFVGEIDLDYVHSVVDNLRTGWRTKQNLDYSFLMLYGQSKGKYFVQLEDDIVARPNYLSIMLNFAEQQPSEDWLILEFSQLGFIGKLFKSTDLSLIVEFFLMFHKDKPIDWLLDHILWVKTCNPEKDAKHCERQKANLRIRFKPSLFQHVGMHSSLSGKIQKLKDRDFGKQPLHKAHPNPPADVSTSLKTYQHHQMDKAYRGDDFFWAFTPVAGDFILIHFHEPTNIARYLFRSGNVEHPGDKLFNCTVEVLPALNDAGKATLRDVREQSSSYTRTDDGFFRVGAFVNGLAEGTIDPTLGQINSVRLSILADSPVWVLISEIYIKRVTR</sequence>
<comment type="pathway">
    <text evidence="1">Protein modification; protein glycosylation.</text>
</comment>
<dbReference type="Pfam" id="PF04666">
    <property type="entry name" value="MGAT4_cons"/>
    <property type="match status" value="1"/>
</dbReference>
<dbReference type="AlphaFoldDB" id="A0A8C4PXT6"/>
<dbReference type="PANTHER" id="PTHR12062">
    <property type="entry name" value="N-ACETYLGLUCOSAMINYLTRANSFERASE VI"/>
    <property type="match status" value="1"/>
</dbReference>
<dbReference type="GeneTree" id="ENSGT00940000156526"/>
<keyword evidence="2" id="KW-0328">Glycosyltransferase</keyword>
<feature type="domain" description="MGAT4 conserved region" evidence="5">
    <location>
        <begin position="184"/>
        <end position="332"/>
    </location>
</feature>
<dbReference type="GO" id="GO:0005783">
    <property type="term" value="C:endoplasmic reticulum"/>
    <property type="evidence" value="ECO:0007669"/>
    <property type="project" value="TreeGrafter"/>
</dbReference>
<feature type="domain" description="MGAT4 A/B/C C-terminal" evidence="6">
    <location>
        <begin position="346"/>
        <end position="485"/>
    </location>
</feature>
<dbReference type="GO" id="GO:0005795">
    <property type="term" value="C:Golgi stack"/>
    <property type="evidence" value="ECO:0007669"/>
    <property type="project" value="TreeGrafter"/>
</dbReference>
<evidence type="ECO:0000313" key="7">
    <source>
        <dbReference type="Ensembl" id="ENSEBUP00000003542.1"/>
    </source>
</evidence>
<dbReference type="GO" id="GO:0008375">
    <property type="term" value="F:acetylglucosaminyltransferase activity"/>
    <property type="evidence" value="ECO:0007669"/>
    <property type="project" value="TreeGrafter"/>
</dbReference>
<organism evidence="7 8">
    <name type="scientific">Eptatretus burgeri</name>
    <name type="common">Inshore hagfish</name>
    <dbReference type="NCBI Taxonomy" id="7764"/>
    <lineage>
        <taxon>Eukaryota</taxon>
        <taxon>Metazoa</taxon>
        <taxon>Chordata</taxon>
        <taxon>Craniata</taxon>
        <taxon>Vertebrata</taxon>
        <taxon>Cyclostomata</taxon>
        <taxon>Myxini</taxon>
        <taxon>Myxiniformes</taxon>
        <taxon>Myxinidae</taxon>
        <taxon>Eptatretinae</taxon>
        <taxon>Eptatretus</taxon>
    </lineage>
</organism>
<dbReference type="InterPro" id="IPR006759">
    <property type="entry name" value="Glyco_transf_54"/>
</dbReference>
<dbReference type="GO" id="GO:0006487">
    <property type="term" value="P:protein N-linked glycosylation"/>
    <property type="evidence" value="ECO:0007669"/>
    <property type="project" value="TreeGrafter"/>
</dbReference>
<dbReference type="Proteomes" id="UP000694388">
    <property type="component" value="Unplaced"/>
</dbReference>
<dbReference type="InterPro" id="IPR056576">
    <property type="entry name" value="MGAT4_A/B/C_C"/>
</dbReference>
<dbReference type="GO" id="GO:0005793">
    <property type="term" value="C:endoplasmic reticulum-Golgi intermediate compartment"/>
    <property type="evidence" value="ECO:0007669"/>
    <property type="project" value="TreeGrafter"/>
</dbReference>
<dbReference type="Ensembl" id="ENSEBUT00000003916.1">
    <property type="protein sequence ID" value="ENSEBUP00000003542.1"/>
    <property type="gene ID" value="ENSEBUG00000002569.1"/>
</dbReference>
<evidence type="ECO:0000313" key="8">
    <source>
        <dbReference type="Proteomes" id="UP000694388"/>
    </source>
</evidence>
<dbReference type="OMA" id="FLMFHND"/>
<dbReference type="PANTHER" id="PTHR12062:SF27">
    <property type="entry name" value="ALPHA-1,3-MANNOSYL-GLYCOPROTEIN 4-BETA-N-ACETYLGLUCOSAMINYLTRANSFERASE B"/>
    <property type="match status" value="1"/>
</dbReference>
<evidence type="ECO:0000256" key="2">
    <source>
        <dbReference type="ARBA" id="ARBA00022676"/>
    </source>
</evidence>
<name>A0A8C4PXT6_EPTBU</name>
<evidence type="ECO:0000259" key="5">
    <source>
        <dbReference type="Pfam" id="PF04666"/>
    </source>
</evidence>
<evidence type="ECO:0000256" key="3">
    <source>
        <dbReference type="ARBA" id="ARBA00022679"/>
    </source>
</evidence>
<dbReference type="InterPro" id="IPR057279">
    <property type="entry name" value="MGAT4"/>
</dbReference>
<feature type="chain" id="PRO_5034528656" evidence="4">
    <location>
        <begin position="25"/>
        <end position="493"/>
    </location>
</feature>
<accession>A0A8C4PXT6</accession>
<reference evidence="7" key="2">
    <citation type="submission" date="2025-09" db="UniProtKB">
        <authorList>
            <consortium name="Ensembl"/>
        </authorList>
    </citation>
    <scope>IDENTIFICATION</scope>
</reference>
<feature type="signal peptide" evidence="4">
    <location>
        <begin position="1"/>
        <end position="24"/>
    </location>
</feature>
<evidence type="ECO:0000256" key="4">
    <source>
        <dbReference type="SAM" id="SignalP"/>
    </source>
</evidence>
<keyword evidence="3" id="KW-0808">Transferase</keyword>
<proteinExistence type="predicted"/>
<protein>
    <submittedName>
        <fullName evidence="7">Alpha-1,3-mannosyl-glycoprotein 4-beta-N-acetylglucosaminyltransferase B</fullName>
    </submittedName>
</protein>
<evidence type="ECO:0000259" key="6">
    <source>
        <dbReference type="Pfam" id="PF23524"/>
    </source>
</evidence>
<keyword evidence="8" id="KW-1185">Reference proteome</keyword>
<dbReference type="Pfam" id="PF23524">
    <property type="entry name" value="MGAT4A_C"/>
    <property type="match status" value="1"/>
</dbReference>
<reference evidence="7" key="1">
    <citation type="submission" date="2025-08" db="UniProtKB">
        <authorList>
            <consortium name="Ensembl"/>
        </authorList>
    </citation>
    <scope>IDENTIFICATION</scope>
</reference>
<keyword evidence="4" id="KW-0732">Signal</keyword>